<evidence type="ECO:0000256" key="1">
    <source>
        <dbReference type="ARBA" id="ARBA00010466"/>
    </source>
</evidence>
<dbReference type="GO" id="GO:0030246">
    <property type="term" value="F:carbohydrate binding"/>
    <property type="evidence" value="ECO:0007669"/>
    <property type="project" value="InterPro"/>
</dbReference>
<protein>
    <submittedName>
        <fullName evidence="7">Central glycolytic genes regulator</fullName>
    </submittedName>
</protein>
<dbReference type="InterPro" id="IPR036390">
    <property type="entry name" value="WH_DNA-bd_sf"/>
</dbReference>
<dbReference type="InterPro" id="IPR048715">
    <property type="entry name" value="CggR_N"/>
</dbReference>
<accession>A0A841PZF6</accession>
<evidence type="ECO:0000313" key="8">
    <source>
        <dbReference type="Proteomes" id="UP000568839"/>
    </source>
</evidence>
<dbReference type="EMBL" id="JACHHJ010000003">
    <property type="protein sequence ID" value="MBB6450323.1"/>
    <property type="molecule type" value="Genomic_DNA"/>
</dbReference>
<gene>
    <name evidence="7" type="ORF">HNR44_002306</name>
</gene>
<dbReference type="SUPFAM" id="SSF46785">
    <property type="entry name" value="Winged helix' DNA-binding domain"/>
    <property type="match status" value="1"/>
</dbReference>
<dbReference type="InterPro" id="IPR051054">
    <property type="entry name" value="SorC_transcr_regulators"/>
</dbReference>
<dbReference type="InterPro" id="IPR036388">
    <property type="entry name" value="WH-like_DNA-bd_sf"/>
</dbReference>
<keyword evidence="8" id="KW-1185">Reference proteome</keyword>
<evidence type="ECO:0000259" key="5">
    <source>
        <dbReference type="Pfam" id="PF04198"/>
    </source>
</evidence>
<dbReference type="Gene3D" id="3.40.50.1360">
    <property type="match status" value="1"/>
</dbReference>
<keyword evidence="3" id="KW-0238">DNA-binding</keyword>
<dbReference type="Proteomes" id="UP000568839">
    <property type="component" value="Unassembled WGS sequence"/>
</dbReference>
<evidence type="ECO:0000313" key="7">
    <source>
        <dbReference type="EMBL" id="MBB6450323.1"/>
    </source>
</evidence>
<comment type="caution">
    <text evidence="7">The sequence shown here is derived from an EMBL/GenBank/DDBJ whole genome shotgun (WGS) entry which is preliminary data.</text>
</comment>
<feature type="domain" description="Sugar-binding" evidence="5">
    <location>
        <begin position="91"/>
        <end position="337"/>
    </location>
</feature>
<sequence>MLDFIELQKKLLPDILEHLNRRYDILQFIRLSAPVGRRALAADLQISERVLRKEVELFKDQNLLKVESGGMVLTSEGLILLDQLEPMIQSISGRSQLEKDLEDALGVSKVIVTTGDSDVKNWVKKEMSRACVREMIQTLAPGDVVAVAGGTTLATLASSVYPDPALREITFVPARGGLGENVDLQSNTISAELARSANAQYRLLHVPDQLSDLAYDSLIHEPGIKELLNLIRSPRMVIHSVGDAQTMAIRRSSDPHKLQLLKDREAIAEAFGYYFDNQGNVVHKEKTIGLQLDDLGSEQTVVTIAGGVSKAEAIVAYMTYKPSGLLITDEGAAKAVMTLLH</sequence>
<dbReference type="Pfam" id="PF04198">
    <property type="entry name" value="Sugar-bind"/>
    <property type="match status" value="1"/>
</dbReference>
<reference evidence="7 8" key="1">
    <citation type="submission" date="2020-08" db="EMBL/GenBank/DDBJ databases">
        <title>Genomic Encyclopedia of Type Strains, Phase IV (KMG-IV): sequencing the most valuable type-strain genomes for metagenomic binning, comparative biology and taxonomic classification.</title>
        <authorList>
            <person name="Goeker M."/>
        </authorList>
    </citation>
    <scope>NUCLEOTIDE SEQUENCE [LARGE SCALE GENOMIC DNA]</scope>
    <source>
        <strain evidence="7 8">DSM 21769</strain>
    </source>
</reference>
<comment type="similarity">
    <text evidence="1">Belongs to the SorC transcriptional regulatory family.</text>
</comment>
<dbReference type="InterPro" id="IPR007324">
    <property type="entry name" value="Sugar-bd_dom_put"/>
</dbReference>
<feature type="domain" description="CggR N-terminal DNA binding" evidence="6">
    <location>
        <begin position="20"/>
        <end position="88"/>
    </location>
</feature>
<evidence type="ECO:0000256" key="2">
    <source>
        <dbReference type="ARBA" id="ARBA00023015"/>
    </source>
</evidence>
<dbReference type="GO" id="GO:0003677">
    <property type="term" value="F:DNA binding"/>
    <property type="evidence" value="ECO:0007669"/>
    <property type="project" value="UniProtKB-KW"/>
</dbReference>
<evidence type="ECO:0000256" key="3">
    <source>
        <dbReference type="ARBA" id="ARBA00023125"/>
    </source>
</evidence>
<dbReference type="AlphaFoldDB" id="A0A841PZF6"/>
<evidence type="ECO:0000259" key="6">
    <source>
        <dbReference type="Pfam" id="PF21715"/>
    </source>
</evidence>
<dbReference type="InterPro" id="IPR037171">
    <property type="entry name" value="NagB/RpiA_transferase-like"/>
</dbReference>
<dbReference type="PANTHER" id="PTHR34294">
    <property type="entry name" value="TRANSCRIPTIONAL REGULATOR-RELATED"/>
    <property type="match status" value="1"/>
</dbReference>
<dbReference type="SUPFAM" id="SSF100950">
    <property type="entry name" value="NagB/RpiA/CoA transferase-like"/>
    <property type="match status" value="1"/>
</dbReference>
<name>A0A841PZF6_9BACL</name>
<evidence type="ECO:0000256" key="4">
    <source>
        <dbReference type="ARBA" id="ARBA00023163"/>
    </source>
</evidence>
<organism evidence="7 8">
    <name type="scientific">Geomicrobium halophilum</name>
    <dbReference type="NCBI Taxonomy" id="549000"/>
    <lineage>
        <taxon>Bacteria</taxon>
        <taxon>Bacillati</taxon>
        <taxon>Bacillota</taxon>
        <taxon>Bacilli</taxon>
        <taxon>Bacillales</taxon>
        <taxon>Geomicrobium</taxon>
    </lineage>
</organism>
<dbReference type="RefSeq" id="WP_184404377.1">
    <property type="nucleotide sequence ID" value="NZ_JACHHJ010000003.1"/>
</dbReference>
<dbReference type="PANTHER" id="PTHR34294:SF5">
    <property type="entry name" value="CENTRAL GLYCOLYTIC GENES REGULATOR"/>
    <property type="match status" value="1"/>
</dbReference>
<proteinExistence type="inferred from homology"/>
<keyword evidence="2" id="KW-0805">Transcription regulation</keyword>
<dbReference type="Gene3D" id="1.10.10.10">
    <property type="entry name" value="Winged helix-like DNA-binding domain superfamily/Winged helix DNA-binding domain"/>
    <property type="match status" value="1"/>
</dbReference>
<dbReference type="Pfam" id="PF21715">
    <property type="entry name" value="CggR_N"/>
    <property type="match status" value="1"/>
</dbReference>
<keyword evidence="4" id="KW-0804">Transcription</keyword>